<dbReference type="HOGENOM" id="CLU_047011_0_0_1"/>
<proteinExistence type="predicted"/>
<accession>H3B729</accession>
<dbReference type="InterPro" id="IPR043555">
    <property type="entry name" value="SRPX-like"/>
</dbReference>
<dbReference type="Proteomes" id="UP000008672">
    <property type="component" value="Unassembled WGS sequence"/>
</dbReference>
<dbReference type="PROSITE" id="PS50825">
    <property type="entry name" value="HYR"/>
    <property type="match status" value="1"/>
</dbReference>
<comment type="caution">
    <text evidence="15">Lacks conserved residue(s) required for the propagation of feature annotation.</text>
</comment>
<evidence type="ECO:0000256" key="9">
    <source>
        <dbReference type="ARBA" id="ARBA00022729"/>
    </source>
</evidence>
<dbReference type="FunCoup" id="H3B729">
    <property type="interactions" value="12"/>
</dbReference>
<keyword evidence="6" id="KW-0964">Secreted</keyword>
<dbReference type="EMBL" id="AFYH01037387">
    <property type="status" value="NOT_ANNOTATED_CDS"/>
    <property type="molecule type" value="Genomic_DNA"/>
</dbReference>
<dbReference type="SUPFAM" id="SSF57535">
    <property type="entry name" value="Complement control module/SCR domain"/>
    <property type="match status" value="3"/>
</dbReference>
<keyword evidence="11" id="KW-0130">Cell adhesion</keyword>
<dbReference type="GO" id="GO:0051965">
    <property type="term" value="P:positive regulation of synapse assembly"/>
    <property type="evidence" value="ECO:0007669"/>
    <property type="project" value="TreeGrafter"/>
</dbReference>
<dbReference type="STRING" id="7897.ENSLACP00000017700"/>
<dbReference type="eggNOG" id="ENOG502QREP">
    <property type="taxonomic scope" value="Eukaryota"/>
</dbReference>
<dbReference type="PANTHER" id="PTHR46343:SF3">
    <property type="entry name" value="SUSHI REPEAT-CONTAINING PROTEIN SRPX2"/>
    <property type="match status" value="1"/>
</dbReference>
<evidence type="ECO:0000256" key="10">
    <source>
        <dbReference type="ARBA" id="ARBA00022737"/>
    </source>
</evidence>
<dbReference type="GO" id="GO:0005737">
    <property type="term" value="C:cytoplasm"/>
    <property type="evidence" value="ECO:0007669"/>
    <property type="project" value="UniProtKB-SubCell"/>
</dbReference>
<comment type="subcellular location">
    <subcellularLocation>
        <location evidence="1">Cell surface</location>
    </subcellularLocation>
    <subcellularLocation>
        <location evidence="2">Cytoplasm</location>
    </subcellularLocation>
    <subcellularLocation>
        <location evidence="3">Secreted</location>
    </subcellularLocation>
    <subcellularLocation>
        <location evidence="14">Synapse</location>
    </subcellularLocation>
</comment>
<dbReference type="Gene3D" id="2.10.70.10">
    <property type="entry name" value="Complement Module, domain 1"/>
    <property type="match status" value="3"/>
</dbReference>
<dbReference type="GeneTree" id="ENSGT00940000159149"/>
<evidence type="ECO:0000256" key="6">
    <source>
        <dbReference type="ARBA" id="ARBA00022525"/>
    </source>
</evidence>
<evidence type="ECO:0000256" key="13">
    <source>
        <dbReference type="ARBA" id="ARBA00023157"/>
    </source>
</evidence>
<evidence type="ECO:0000256" key="14">
    <source>
        <dbReference type="ARBA" id="ARBA00034103"/>
    </source>
</evidence>
<dbReference type="OMA" id="EQRDMCE"/>
<dbReference type="Pfam" id="PF00084">
    <property type="entry name" value="Sushi"/>
    <property type="match status" value="3"/>
</dbReference>
<feature type="disulfide bond" evidence="15">
    <location>
        <begin position="150"/>
        <end position="177"/>
    </location>
</feature>
<evidence type="ECO:0000256" key="7">
    <source>
        <dbReference type="ARBA" id="ARBA00022657"/>
    </source>
</evidence>
<dbReference type="GO" id="GO:0045202">
    <property type="term" value="C:synapse"/>
    <property type="evidence" value="ECO:0007669"/>
    <property type="project" value="UniProtKB-SubCell"/>
</dbReference>
<keyword evidence="8 15" id="KW-0768">Sushi</keyword>
<feature type="domain" description="Sushi" evidence="17">
    <location>
        <begin position="70"/>
        <end position="120"/>
    </location>
</feature>
<feature type="domain" description="Sushi" evidence="17">
    <location>
        <begin position="121"/>
        <end position="179"/>
    </location>
</feature>
<gene>
    <name evidence="18" type="primary">SRPX2</name>
</gene>
<dbReference type="Ensembl" id="ENSLACT00000017830.1">
    <property type="protein sequence ID" value="ENSLACP00000017700.1"/>
    <property type="gene ID" value="ENSLACG00000015590.1"/>
</dbReference>
<name>H3B729_LATCH</name>
<dbReference type="SMART" id="SM00032">
    <property type="entry name" value="CCP"/>
    <property type="match status" value="3"/>
</dbReference>
<evidence type="ECO:0000256" key="3">
    <source>
        <dbReference type="ARBA" id="ARBA00004613"/>
    </source>
</evidence>
<dbReference type="GO" id="GO:0090050">
    <property type="term" value="P:positive regulation of cell migration involved in sprouting angiogenesis"/>
    <property type="evidence" value="ECO:0007669"/>
    <property type="project" value="TreeGrafter"/>
</dbReference>
<evidence type="ECO:0000256" key="11">
    <source>
        <dbReference type="ARBA" id="ARBA00022889"/>
    </source>
</evidence>
<dbReference type="Bgee" id="ENSLACG00000015590">
    <property type="expression patterns" value="Expressed in pectoral fin and 6 other cell types or tissues"/>
</dbReference>
<evidence type="ECO:0000256" key="1">
    <source>
        <dbReference type="ARBA" id="ARBA00004241"/>
    </source>
</evidence>
<dbReference type="EMBL" id="AFYH01037386">
    <property type="status" value="NOT_ANNOTATED_CDS"/>
    <property type="molecule type" value="Genomic_DNA"/>
</dbReference>
<dbReference type="InterPro" id="IPR003410">
    <property type="entry name" value="HYR_dom"/>
</dbReference>
<keyword evidence="5" id="KW-0963">Cytoplasm</keyword>
<evidence type="ECO:0000256" key="12">
    <source>
        <dbReference type="ARBA" id="ARBA00023018"/>
    </source>
</evidence>
<keyword evidence="9" id="KW-0732">Signal</keyword>
<sequence length="465" mass="53393">VPIHFAMYNLEFYMVFFSCTKLITYFNITSLYPEESYNNEVYYENTHSSYHLNYRVPRWCYPLSIGNGEAICYSPRGGNYRSTLGTRCDALCDQGFRLIGRRTVNCMMNRRWSGNPYCRQIWCHSLPLLTHSSFVCSNSMLVDSRCDYTCVAGYHIEGDRSRICMENGQWSGNEPVCLDLEPPRIRCPRSREKVAEPEKLTAHVVWDPPIVKDSADGTITKVILKGPEPDSDLPEGEHVIRYVAYDAARNKASCKFIIRVQVRRCPVLKPPLYGYITCTSERNNYGATCKYFCEGGYERIGISTRVCQFNRNWTGSKPSCVPMAINVHVNSVGAFLDQFYEKRRLLIVSAPETADRYYKLQTPLLQQASCGLEQRHVTVIELVGSPPREVGRIKDQQLPADLIEELRQGLMISRVYFNIVLLDKDGIDKERYIQPITSNELFSFIDGSLLNREELEHQAEKDVCE</sequence>
<dbReference type="GO" id="GO:0098609">
    <property type="term" value="P:cell-cell adhesion"/>
    <property type="evidence" value="ECO:0007669"/>
    <property type="project" value="TreeGrafter"/>
</dbReference>
<dbReference type="EMBL" id="AFYH01037385">
    <property type="status" value="NOT_ANNOTATED_CDS"/>
    <property type="molecule type" value="Genomic_DNA"/>
</dbReference>
<dbReference type="InterPro" id="IPR025232">
    <property type="entry name" value="DUF4174"/>
</dbReference>
<feature type="disulfide bond" evidence="15">
    <location>
        <begin position="293"/>
        <end position="320"/>
    </location>
</feature>
<dbReference type="InterPro" id="IPR035976">
    <property type="entry name" value="Sushi/SCR/CCP_sf"/>
</dbReference>
<keyword evidence="10" id="KW-0677">Repeat</keyword>
<dbReference type="InterPro" id="IPR000436">
    <property type="entry name" value="Sushi_SCR_CCP_dom"/>
</dbReference>
<dbReference type="GO" id="GO:0009986">
    <property type="term" value="C:cell surface"/>
    <property type="evidence" value="ECO:0007669"/>
    <property type="project" value="UniProtKB-SubCell"/>
</dbReference>
<evidence type="ECO:0000259" key="16">
    <source>
        <dbReference type="PROSITE" id="PS50825"/>
    </source>
</evidence>
<dbReference type="CDD" id="cd00033">
    <property type="entry name" value="CCP"/>
    <property type="match status" value="3"/>
</dbReference>
<evidence type="ECO:0000256" key="5">
    <source>
        <dbReference type="ARBA" id="ARBA00022490"/>
    </source>
</evidence>
<feature type="domain" description="HYR" evidence="16">
    <location>
        <begin position="178"/>
        <end position="262"/>
    </location>
</feature>
<reference evidence="19" key="1">
    <citation type="submission" date="2011-08" db="EMBL/GenBank/DDBJ databases">
        <title>The draft genome of Latimeria chalumnae.</title>
        <authorList>
            <person name="Di Palma F."/>
            <person name="Alfoldi J."/>
            <person name="Johnson J."/>
            <person name="Berlin A."/>
            <person name="Gnerre S."/>
            <person name="Jaffe D."/>
            <person name="MacCallum I."/>
            <person name="Young S."/>
            <person name="Walker B.J."/>
            <person name="Lander E."/>
            <person name="Lindblad-Toh K."/>
        </authorList>
    </citation>
    <scope>NUCLEOTIDE SEQUENCE [LARGE SCALE GENOMIC DNA]</scope>
    <source>
        <strain evidence="19">Wild caught</strain>
    </source>
</reference>
<keyword evidence="7" id="KW-0037">Angiogenesis</keyword>
<organism evidence="18 19">
    <name type="scientific">Latimeria chalumnae</name>
    <name type="common">Coelacanth</name>
    <dbReference type="NCBI Taxonomy" id="7897"/>
    <lineage>
        <taxon>Eukaryota</taxon>
        <taxon>Metazoa</taxon>
        <taxon>Chordata</taxon>
        <taxon>Craniata</taxon>
        <taxon>Vertebrata</taxon>
        <taxon>Euteleostomi</taxon>
        <taxon>Coelacanthiformes</taxon>
        <taxon>Coelacanthidae</taxon>
        <taxon>Latimeria</taxon>
    </lineage>
</organism>
<evidence type="ECO:0000259" key="17">
    <source>
        <dbReference type="PROSITE" id="PS50923"/>
    </source>
</evidence>
<keyword evidence="13 15" id="KW-1015">Disulfide bond</keyword>
<evidence type="ECO:0000256" key="2">
    <source>
        <dbReference type="ARBA" id="ARBA00004496"/>
    </source>
</evidence>
<evidence type="ECO:0000256" key="4">
    <source>
        <dbReference type="ARBA" id="ARBA00014594"/>
    </source>
</evidence>
<dbReference type="GO" id="GO:0005102">
    <property type="term" value="F:signaling receptor binding"/>
    <property type="evidence" value="ECO:0007669"/>
    <property type="project" value="TreeGrafter"/>
</dbReference>
<evidence type="ECO:0000313" key="19">
    <source>
        <dbReference type="Proteomes" id="UP000008672"/>
    </source>
</evidence>
<keyword evidence="19" id="KW-1185">Reference proteome</keyword>
<dbReference type="InParanoid" id="H3B729"/>
<dbReference type="GO" id="GO:0005576">
    <property type="term" value="C:extracellular region"/>
    <property type="evidence" value="ECO:0007669"/>
    <property type="project" value="UniProtKB-SubCell"/>
</dbReference>
<dbReference type="PANTHER" id="PTHR46343">
    <property type="entry name" value="HYR DOMAIN-CONTAINING PROTEIN"/>
    <property type="match status" value="1"/>
</dbReference>
<reference evidence="18" key="2">
    <citation type="submission" date="2025-08" db="UniProtKB">
        <authorList>
            <consortium name="Ensembl"/>
        </authorList>
    </citation>
    <scope>IDENTIFICATION</scope>
</reference>
<dbReference type="Pfam" id="PF02494">
    <property type="entry name" value="HYR"/>
    <property type="match status" value="1"/>
</dbReference>
<evidence type="ECO:0000256" key="8">
    <source>
        <dbReference type="ARBA" id="ARBA00022659"/>
    </source>
</evidence>
<dbReference type="AlphaFoldDB" id="H3B729"/>
<evidence type="ECO:0000256" key="15">
    <source>
        <dbReference type="PROSITE-ProRule" id="PRU00302"/>
    </source>
</evidence>
<dbReference type="Pfam" id="PF13778">
    <property type="entry name" value="DUF4174"/>
    <property type="match status" value="1"/>
</dbReference>
<protein>
    <recommendedName>
        <fullName evidence="4">Sushi repeat-containing protein SRPX2</fullName>
    </recommendedName>
</protein>
<feature type="domain" description="Sushi" evidence="17">
    <location>
        <begin position="263"/>
        <end position="322"/>
    </location>
</feature>
<reference evidence="18" key="3">
    <citation type="submission" date="2025-09" db="UniProtKB">
        <authorList>
            <consortium name="Ensembl"/>
        </authorList>
    </citation>
    <scope>IDENTIFICATION</scope>
</reference>
<dbReference type="GO" id="GO:0001525">
    <property type="term" value="P:angiogenesis"/>
    <property type="evidence" value="ECO:0007669"/>
    <property type="project" value="UniProtKB-KW"/>
</dbReference>
<keyword evidence="12" id="KW-0770">Synapse</keyword>
<dbReference type="PROSITE" id="PS50923">
    <property type="entry name" value="SUSHI"/>
    <property type="match status" value="3"/>
</dbReference>
<evidence type="ECO:0000313" key="18">
    <source>
        <dbReference type="Ensembl" id="ENSLACP00000017700.1"/>
    </source>
</evidence>